<accession>A0ABW3MMS3</accession>
<sequence>MPIVGGKDADEPYVFMVSVQDPAGQHFCGGVLVRPEWVVTAAHCVRNNPPGDLKARIGSNERGRGGEVSPISRVVVHPDFDGVRPGSDIALLKLAMPAKAAPIPVVPTAPVGTGTRLLGW</sequence>
<keyword evidence="2" id="KW-1015">Disulfide bond</keyword>
<dbReference type="InterPro" id="IPR001314">
    <property type="entry name" value="Peptidase_S1A"/>
</dbReference>
<protein>
    <submittedName>
        <fullName evidence="4">S1 family peptidase</fullName>
    </submittedName>
</protein>
<dbReference type="Proteomes" id="UP001597045">
    <property type="component" value="Unassembled WGS sequence"/>
</dbReference>
<dbReference type="PROSITE" id="PS50240">
    <property type="entry name" value="TRYPSIN_DOM"/>
    <property type="match status" value="1"/>
</dbReference>
<feature type="domain" description="Peptidase S1" evidence="3">
    <location>
        <begin position="3"/>
        <end position="120"/>
    </location>
</feature>
<dbReference type="EMBL" id="JBHTIS010004050">
    <property type="protein sequence ID" value="MFD1051998.1"/>
    <property type="molecule type" value="Genomic_DNA"/>
</dbReference>
<dbReference type="InterPro" id="IPR009003">
    <property type="entry name" value="Peptidase_S1_PA"/>
</dbReference>
<dbReference type="SMART" id="SM00020">
    <property type="entry name" value="Tryp_SPc"/>
    <property type="match status" value="1"/>
</dbReference>
<dbReference type="Pfam" id="PF00089">
    <property type="entry name" value="Trypsin"/>
    <property type="match status" value="1"/>
</dbReference>
<comment type="similarity">
    <text evidence="1">Belongs to the peptidase S1 family.</text>
</comment>
<name>A0ABW3MMS3_9PSEU</name>
<organism evidence="4 5">
    <name type="scientific">Kibdelosporangium lantanae</name>
    <dbReference type="NCBI Taxonomy" id="1497396"/>
    <lineage>
        <taxon>Bacteria</taxon>
        <taxon>Bacillati</taxon>
        <taxon>Actinomycetota</taxon>
        <taxon>Actinomycetes</taxon>
        <taxon>Pseudonocardiales</taxon>
        <taxon>Pseudonocardiaceae</taxon>
        <taxon>Kibdelosporangium</taxon>
    </lineage>
</organism>
<comment type="caution">
    <text evidence="4">The sequence shown here is derived from an EMBL/GenBank/DDBJ whole genome shotgun (WGS) entry which is preliminary data.</text>
</comment>
<dbReference type="PANTHER" id="PTHR24276:SF98">
    <property type="entry name" value="FI18310P1-RELATED"/>
    <property type="match status" value="1"/>
</dbReference>
<evidence type="ECO:0000256" key="2">
    <source>
        <dbReference type="ARBA" id="ARBA00023157"/>
    </source>
</evidence>
<dbReference type="InterPro" id="IPR001254">
    <property type="entry name" value="Trypsin_dom"/>
</dbReference>
<dbReference type="PROSITE" id="PS00134">
    <property type="entry name" value="TRYPSIN_HIS"/>
    <property type="match status" value="1"/>
</dbReference>
<dbReference type="InterPro" id="IPR043504">
    <property type="entry name" value="Peptidase_S1_PA_chymotrypsin"/>
</dbReference>
<dbReference type="InterPro" id="IPR050430">
    <property type="entry name" value="Peptidase_S1"/>
</dbReference>
<evidence type="ECO:0000313" key="4">
    <source>
        <dbReference type="EMBL" id="MFD1051998.1"/>
    </source>
</evidence>
<dbReference type="PRINTS" id="PR00722">
    <property type="entry name" value="CHYMOTRYPSIN"/>
</dbReference>
<gene>
    <name evidence="4" type="ORF">ACFQ1S_43755</name>
</gene>
<proteinExistence type="inferred from homology"/>
<evidence type="ECO:0000313" key="5">
    <source>
        <dbReference type="Proteomes" id="UP001597045"/>
    </source>
</evidence>
<reference evidence="5" key="1">
    <citation type="journal article" date="2019" name="Int. J. Syst. Evol. Microbiol.">
        <title>The Global Catalogue of Microorganisms (GCM) 10K type strain sequencing project: providing services to taxonomists for standard genome sequencing and annotation.</title>
        <authorList>
            <consortium name="The Broad Institute Genomics Platform"/>
            <consortium name="The Broad Institute Genome Sequencing Center for Infectious Disease"/>
            <person name="Wu L."/>
            <person name="Ma J."/>
        </authorList>
    </citation>
    <scope>NUCLEOTIDE SEQUENCE [LARGE SCALE GENOMIC DNA]</scope>
    <source>
        <strain evidence="5">JCM 31486</strain>
    </source>
</reference>
<evidence type="ECO:0000259" key="3">
    <source>
        <dbReference type="PROSITE" id="PS50240"/>
    </source>
</evidence>
<dbReference type="SUPFAM" id="SSF50494">
    <property type="entry name" value="Trypsin-like serine proteases"/>
    <property type="match status" value="1"/>
</dbReference>
<keyword evidence="5" id="KW-1185">Reference proteome</keyword>
<dbReference type="PANTHER" id="PTHR24276">
    <property type="entry name" value="POLYSERASE-RELATED"/>
    <property type="match status" value="1"/>
</dbReference>
<dbReference type="InterPro" id="IPR018114">
    <property type="entry name" value="TRYPSIN_HIS"/>
</dbReference>
<dbReference type="Gene3D" id="2.40.10.10">
    <property type="entry name" value="Trypsin-like serine proteases"/>
    <property type="match status" value="2"/>
</dbReference>
<evidence type="ECO:0000256" key="1">
    <source>
        <dbReference type="ARBA" id="ARBA00007664"/>
    </source>
</evidence>
<feature type="non-terminal residue" evidence="4">
    <location>
        <position position="120"/>
    </location>
</feature>